<comment type="similarity">
    <text evidence="1">Belongs to the HIBADH-related family.</text>
</comment>
<dbReference type="InterPro" id="IPR036291">
    <property type="entry name" value="NAD(P)-bd_dom_sf"/>
</dbReference>
<dbReference type="Proteomes" id="UP001482520">
    <property type="component" value="Unassembled WGS sequence"/>
</dbReference>
<dbReference type="GO" id="GO:0016491">
    <property type="term" value="F:oxidoreductase activity"/>
    <property type="evidence" value="ECO:0007669"/>
    <property type="project" value="UniProtKB-KW"/>
</dbReference>
<sequence>MSEQSSTPAPVASDVTAPSPGSAPRVAVLGTGVMGAGMARNIAAAGLATTVWNRTRERAEPLADVATVASSAAEAVDGADVVVTMLYDLDSVESVVREVAPAMGGDAVWVQQSTVGVEGSDRLVALAEELGLTLVDAPVLGTRGPAEAGALVVLASGPDDARDRIAPVLDAVGSRTMWLGAAGAGSRLKMAANAWVLTVLEGVAESLRLTRELGLDPALFLEAVEGGALDAPYVQLKGGAMLAGDDEPSFALSGALKDADLILAAARGAGLDLTLVPGAREHLARAAEAGLGDRDMSASYRVD</sequence>
<keyword evidence="3" id="KW-0520">NAD</keyword>
<dbReference type="Pfam" id="PF03446">
    <property type="entry name" value="NAD_binding_2"/>
    <property type="match status" value="1"/>
</dbReference>
<dbReference type="Gene3D" id="3.40.50.720">
    <property type="entry name" value="NAD(P)-binding Rossmann-like Domain"/>
    <property type="match status" value="1"/>
</dbReference>
<accession>A0ABV1NUG7</accession>
<dbReference type="SUPFAM" id="SSF48179">
    <property type="entry name" value="6-phosphogluconate dehydrogenase C-terminal domain-like"/>
    <property type="match status" value="1"/>
</dbReference>
<organism evidence="7 8">
    <name type="scientific">Nocardioides kribbensis</name>
    <dbReference type="NCBI Taxonomy" id="305517"/>
    <lineage>
        <taxon>Bacteria</taxon>
        <taxon>Bacillati</taxon>
        <taxon>Actinomycetota</taxon>
        <taxon>Actinomycetes</taxon>
        <taxon>Propionibacteriales</taxon>
        <taxon>Nocardioidaceae</taxon>
        <taxon>Nocardioides</taxon>
    </lineage>
</organism>
<dbReference type="InterPro" id="IPR013328">
    <property type="entry name" value="6PGD_dom2"/>
</dbReference>
<evidence type="ECO:0000259" key="6">
    <source>
        <dbReference type="Pfam" id="PF14833"/>
    </source>
</evidence>
<dbReference type="EC" id="1.1.-.-" evidence="7"/>
<feature type="domain" description="6-phosphogluconate dehydrogenase NADP-binding" evidence="5">
    <location>
        <begin position="26"/>
        <end position="180"/>
    </location>
</feature>
<keyword evidence="2 7" id="KW-0560">Oxidoreductase</keyword>
<dbReference type="EMBL" id="JBEGDP010000002">
    <property type="protein sequence ID" value="MEQ7846136.1"/>
    <property type="molecule type" value="Genomic_DNA"/>
</dbReference>
<reference evidence="7 8" key="1">
    <citation type="submission" date="2024-02" db="EMBL/GenBank/DDBJ databases">
        <title>Full genome sequence of Nocardioides kribbensis.</title>
        <authorList>
            <person name="Poletto B.L."/>
            <person name="Silva G."/>
            <person name="Galante D."/>
            <person name="Campos K.R."/>
            <person name="Santos M.B.N."/>
            <person name="Sacchi C.T."/>
        </authorList>
    </citation>
    <scope>NUCLEOTIDE SEQUENCE [LARGE SCALE GENOMIC DNA]</scope>
    <source>
        <strain evidence="7 8">O4R</strain>
    </source>
</reference>
<gene>
    <name evidence="7" type="ORF">V6R90_02520</name>
</gene>
<comment type="caution">
    <text evidence="7">The sequence shown here is derived from an EMBL/GenBank/DDBJ whole genome shotgun (WGS) entry which is preliminary data.</text>
</comment>
<evidence type="ECO:0000256" key="4">
    <source>
        <dbReference type="SAM" id="MobiDB-lite"/>
    </source>
</evidence>
<evidence type="ECO:0000313" key="8">
    <source>
        <dbReference type="Proteomes" id="UP001482520"/>
    </source>
</evidence>
<evidence type="ECO:0000256" key="3">
    <source>
        <dbReference type="ARBA" id="ARBA00023027"/>
    </source>
</evidence>
<protein>
    <submittedName>
        <fullName evidence="7">NAD(P)-dependent oxidoreductase</fullName>
        <ecNumber evidence="7">1.1.-.-</ecNumber>
    </submittedName>
</protein>
<evidence type="ECO:0000256" key="2">
    <source>
        <dbReference type="ARBA" id="ARBA00023002"/>
    </source>
</evidence>
<name>A0ABV1NUG7_9ACTN</name>
<feature type="domain" description="3-hydroxyisobutyrate dehydrogenase-like NAD-binding" evidence="6">
    <location>
        <begin position="183"/>
        <end position="302"/>
    </location>
</feature>
<dbReference type="InterPro" id="IPR006115">
    <property type="entry name" value="6PGDH_NADP-bd"/>
</dbReference>
<evidence type="ECO:0000256" key="1">
    <source>
        <dbReference type="ARBA" id="ARBA00009080"/>
    </source>
</evidence>
<keyword evidence="8" id="KW-1185">Reference proteome</keyword>
<dbReference type="InterPro" id="IPR015815">
    <property type="entry name" value="HIBADH-related"/>
</dbReference>
<evidence type="ECO:0000313" key="7">
    <source>
        <dbReference type="EMBL" id="MEQ7846136.1"/>
    </source>
</evidence>
<dbReference type="PIRSF" id="PIRSF000103">
    <property type="entry name" value="HIBADH"/>
    <property type="match status" value="1"/>
</dbReference>
<dbReference type="Pfam" id="PF14833">
    <property type="entry name" value="NAD_binding_11"/>
    <property type="match status" value="1"/>
</dbReference>
<feature type="region of interest" description="Disordered" evidence="4">
    <location>
        <begin position="1"/>
        <end position="23"/>
    </location>
</feature>
<dbReference type="SUPFAM" id="SSF51735">
    <property type="entry name" value="NAD(P)-binding Rossmann-fold domains"/>
    <property type="match status" value="1"/>
</dbReference>
<dbReference type="InterPro" id="IPR029154">
    <property type="entry name" value="HIBADH-like_NADP-bd"/>
</dbReference>
<dbReference type="InterPro" id="IPR008927">
    <property type="entry name" value="6-PGluconate_DH-like_C_sf"/>
</dbReference>
<dbReference type="PANTHER" id="PTHR43580">
    <property type="entry name" value="OXIDOREDUCTASE GLYR1-RELATED"/>
    <property type="match status" value="1"/>
</dbReference>
<dbReference type="PANTHER" id="PTHR43580:SF2">
    <property type="entry name" value="CYTOKINE-LIKE NUCLEAR FACTOR N-PAC"/>
    <property type="match status" value="1"/>
</dbReference>
<evidence type="ECO:0000259" key="5">
    <source>
        <dbReference type="Pfam" id="PF03446"/>
    </source>
</evidence>
<proteinExistence type="inferred from homology"/>
<dbReference type="Gene3D" id="1.10.1040.10">
    <property type="entry name" value="N-(1-d-carboxylethyl)-l-norvaline Dehydrogenase, domain 2"/>
    <property type="match status" value="1"/>
</dbReference>
<dbReference type="InterPro" id="IPR051265">
    <property type="entry name" value="HIBADH-related_NP60_sf"/>
</dbReference>
<dbReference type="RefSeq" id="WP_349803700.1">
    <property type="nucleotide sequence ID" value="NZ_JBEGDP010000002.1"/>
</dbReference>